<dbReference type="EMBL" id="CP065177">
    <property type="protein sequence ID" value="URG47438.1"/>
    <property type="molecule type" value="Genomic_DNA"/>
</dbReference>
<dbReference type="GO" id="GO:0003677">
    <property type="term" value="F:DNA binding"/>
    <property type="evidence" value="ECO:0007669"/>
    <property type="project" value="UniProtKB-KW"/>
</dbReference>
<dbReference type="InterPro" id="IPR005119">
    <property type="entry name" value="LysR_subst-bd"/>
</dbReference>
<dbReference type="GO" id="GO:0032993">
    <property type="term" value="C:protein-DNA complex"/>
    <property type="evidence" value="ECO:0007669"/>
    <property type="project" value="TreeGrafter"/>
</dbReference>
<dbReference type="InterPro" id="IPR036388">
    <property type="entry name" value="WH-like_DNA-bd_sf"/>
</dbReference>
<dbReference type="SUPFAM" id="SSF53850">
    <property type="entry name" value="Periplasmic binding protein-like II"/>
    <property type="match status" value="1"/>
</dbReference>
<name>A0A9Q2I8J7_9GAMM</name>
<dbReference type="Pfam" id="PF03466">
    <property type="entry name" value="LysR_substrate"/>
    <property type="match status" value="1"/>
</dbReference>
<keyword evidence="6" id="KW-1185">Reference proteome</keyword>
<keyword evidence="2" id="KW-0805">Transcription regulation</keyword>
<dbReference type="Proteomes" id="UP000806577">
    <property type="component" value="Chromosome"/>
</dbReference>
<evidence type="ECO:0000256" key="2">
    <source>
        <dbReference type="ARBA" id="ARBA00023015"/>
    </source>
</evidence>
<dbReference type="FunFam" id="1.10.10.10:FF:000001">
    <property type="entry name" value="LysR family transcriptional regulator"/>
    <property type="match status" value="1"/>
</dbReference>
<evidence type="ECO:0000256" key="1">
    <source>
        <dbReference type="ARBA" id="ARBA00009437"/>
    </source>
</evidence>
<dbReference type="SUPFAM" id="SSF46785">
    <property type="entry name" value="Winged helix' DNA-binding domain"/>
    <property type="match status" value="1"/>
</dbReference>
<dbReference type="PANTHER" id="PTHR30346:SF0">
    <property type="entry name" value="HCA OPERON TRANSCRIPTIONAL ACTIVATOR HCAR"/>
    <property type="match status" value="1"/>
</dbReference>
<proteinExistence type="inferred from homology"/>
<evidence type="ECO:0000256" key="4">
    <source>
        <dbReference type="ARBA" id="ARBA00023163"/>
    </source>
</evidence>
<dbReference type="CDD" id="cd08414">
    <property type="entry name" value="PBP2_LTTR_aromatics_like"/>
    <property type="match status" value="1"/>
</dbReference>
<evidence type="ECO:0000313" key="6">
    <source>
        <dbReference type="Proteomes" id="UP000806577"/>
    </source>
</evidence>
<evidence type="ECO:0000256" key="3">
    <source>
        <dbReference type="ARBA" id="ARBA00023125"/>
    </source>
</evidence>
<dbReference type="Gene3D" id="3.40.190.10">
    <property type="entry name" value="Periplasmic binding protein-like II"/>
    <property type="match status" value="2"/>
</dbReference>
<dbReference type="Gene3D" id="1.10.10.10">
    <property type="entry name" value="Winged helix-like DNA-binding domain superfamily/Winged helix DNA-binding domain"/>
    <property type="match status" value="1"/>
</dbReference>
<evidence type="ECO:0000313" key="5">
    <source>
        <dbReference type="EMBL" id="URG47438.1"/>
    </source>
</evidence>
<keyword evidence="3" id="KW-0238">DNA-binding</keyword>
<dbReference type="PRINTS" id="PR00039">
    <property type="entry name" value="HTHLYSR"/>
</dbReference>
<organism evidence="5 6">
    <name type="scientific">Pectobacterium quasiaquaticum</name>
    <dbReference type="NCBI Taxonomy" id="2774015"/>
    <lineage>
        <taxon>Bacteria</taxon>
        <taxon>Pseudomonadati</taxon>
        <taxon>Pseudomonadota</taxon>
        <taxon>Gammaproteobacteria</taxon>
        <taxon>Enterobacterales</taxon>
        <taxon>Pectobacteriaceae</taxon>
        <taxon>Pectobacterium</taxon>
    </lineage>
</organism>
<sequence length="312" mass="35350">MRIRHLHYFLVVAEEQSFARAAARVHIEPSPLSRAIKELEQQLGVQLLHRNKGRIRLTWPGEVFREEAQRIVNFIENAKTRVHAAAKGYRGRLRIGLCDSLAQPRLTQLLARCREEEPRTEIRITEMSVNEMLQALAHDQIDAGFTIDDISLSGYTKQPVWSERPAVAIPRNHPLLSLEFISVAEAFRYPLVLCHPERCAGGYNVIRRWFNDASLSQPNIAEYISGHESMLMLVAAGYGIGIGLESQLSLYNHPNVIIRATSYDIPDSSTNIITTEKYYSPELERFINRALEIGELQSAHMSTVPTELHSDG</sequence>
<dbReference type="KEGG" id="pqu:IG609_011375"/>
<dbReference type="RefSeq" id="WP_005966918.1">
    <property type="nucleotide sequence ID" value="NZ_CP065177.1"/>
</dbReference>
<accession>A0A9Q2I8J7</accession>
<dbReference type="InterPro" id="IPR036390">
    <property type="entry name" value="WH_DNA-bd_sf"/>
</dbReference>
<dbReference type="GO" id="GO:0003700">
    <property type="term" value="F:DNA-binding transcription factor activity"/>
    <property type="evidence" value="ECO:0007669"/>
    <property type="project" value="InterPro"/>
</dbReference>
<dbReference type="PROSITE" id="PS50931">
    <property type="entry name" value="HTH_LYSR"/>
    <property type="match status" value="1"/>
</dbReference>
<dbReference type="Pfam" id="PF00126">
    <property type="entry name" value="HTH_1"/>
    <property type="match status" value="1"/>
</dbReference>
<dbReference type="InterPro" id="IPR000847">
    <property type="entry name" value="LysR_HTH_N"/>
</dbReference>
<dbReference type="AlphaFoldDB" id="A0A9Q2I8J7"/>
<comment type="similarity">
    <text evidence="1">Belongs to the LysR transcriptional regulatory family.</text>
</comment>
<dbReference type="PANTHER" id="PTHR30346">
    <property type="entry name" value="TRANSCRIPTIONAL DUAL REGULATOR HCAR-RELATED"/>
    <property type="match status" value="1"/>
</dbReference>
<reference evidence="5 6" key="1">
    <citation type="journal article" date="2021" name="Int. J. Syst. Evol. Microbiol.">
        <title>&lt;i&gt;Pectobacterium quasiaquaticum&lt;/i&gt; sp. nov., isolated from waterways.</title>
        <authorList>
            <person name="Ben Moussa H."/>
            <person name="Pedron J."/>
            <person name="Bertrand C."/>
            <person name="Hecquet A."/>
            <person name="Barny M.A."/>
        </authorList>
    </citation>
    <scope>NUCLEOTIDE SEQUENCE [LARGE SCALE GENOMIC DNA]</scope>
    <source>
        <strain evidence="5 6">A477-S1-J17</strain>
    </source>
</reference>
<keyword evidence="4" id="KW-0804">Transcription</keyword>
<protein>
    <submittedName>
        <fullName evidence="5">LysR family transcriptional regulator</fullName>
    </submittedName>
</protein>
<gene>
    <name evidence="5" type="ORF">IG609_011375</name>
</gene>